<gene>
    <name evidence="2" type="ORF">LAMI_0B06436G</name>
</gene>
<feature type="region of interest" description="Disordered" evidence="1">
    <location>
        <begin position="128"/>
        <end position="147"/>
    </location>
</feature>
<feature type="region of interest" description="Disordered" evidence="1">
    <location>
        <begin position="35"/>
        <end position="76"/>
    </location>
</feature>
<evidence type="ECO:0000256" key="1">
    <source>
        <dbReference type="SAM" id="MobiDB-lite"/>
    </source>
</evidence>
<dbReference type="EMBL" id="LT598464">
    <property type="protein sequence ID" value="SCU81485.1"/>
    <property type="molecule type" value="Genomic_DNA"/>
</dbReference>
<organism evidence="2 3">
    <name type="scientific">Lachancea mirantina</name>
    <dbReference type="NCBI Taxonomy" id="1230905"/>
    <lineage>
        <taxon>Eukaryota</taxon>
        <taxon>Fungi</taxon>
        <taxon>Dikarya</taxon>
        <taxon>Ascomycota</taxon>
        <taxon>Saccharomycotina</taxon>
        <taxon>Saccharomycetes</taxon>
        <taxon>Saccharomycetales</taxon>
        <taxon>Saccharomycetaceae</taxon>
        <taxon>Lachancea</taxon>
    </lineage>
</organism>
<evidence type="ECO:0000313" key="2">
    <source>
        <dbReference type="EMBL" id="SCU81485.1"/>
    </source>
</evidence>
<proteinExistence type="predicted"/>
<dbReference type="STRING" id="1230905.A0A1G4IWR7"/>
<accession>A0A1G4IWR7</accession>
<reference evidence="2 3" key="1">
    <citation type="submission" date="2016-03" db="EMBL/GenBank/DDBJ databases">
        <authorList>
            <person name="Devillers H."/>
        </authorList>
    </citation>
    <scope>NUCLEOTIDE SEQUENCE [LARGE SCALE GENOMIC DNA]</scope>
    <source>
        <strain evidence="2">CBS 11717</strain>
    </source>
</reference>
<evidence type="ECO:0000313" key="3">
    <source>
        <dbReference type="Proteomes" id="UP000191024"/>
    </source>
</evidence>
<sequence length="343" mass="38136">MINRSAINARVVGQRHSSSISQEFLKNVLEKVKETANRKATSPLRNNVRRNRSNDGKPVRMQAQKSSHRRTGPRDFKKGADRLQNPMINATIVNNQPQFAKKSGKTAFASNSSKDSVFDAMDSLVKDRKVGSRGSQSAAARIERKRTKTVPGLTKRQNNGVPQHILKQPSFQVSENYAPEDPTPLSLLKYSPRFANSSSSRKIGFGLNLLKQSNFPLYRSLNMGISGAKDGEIMNLSLAPSSKSFGMYAPFAPVAFTKEKLSKNIFVQPNVEEFKASVGGDYETLETLSKESFDTLTKNQDKKLELARNAQIVKLSLEKSNMDFLTQQKIHKVCSGLKPLSEL</sequence>
<name>A0A1G4IWR7_9SACH</name>
<keyword evidence="3" id="KW-1185">Reference proteome</keyword>
<protein>
    <submittedName>
        <fullName evidence="2">LAMI_0B06436g1_1</fullName>
    </submittedName>
</protein>
<dbReference type="AlphaFoldDB" id="A0A1G4IWR7"/>
<dbReference type="OrthoDB" id="4049658at2759"/>
<dbReference type="Proteomes" id="UP000191024">
    <property type="component" value="Chromosome B"/>
</dbReference>